<accession>A0A5B7HDK4</accession>
<dbReference type="Proteomes" id="UP000324222">
    <property type="component" value="Unassembled WGS sequence"/>
</dbReference>
<organism evidence="2 3">
    <name type="scientific">Portunus trituberculatus</name>
    <name type="common">Swimming crab</name>
    <name type="synonym">Neptunus trituberculatus</name>
    <dbReference type="NCBI Taxonomy" id="210409"/>
    <lineage>
        <taxon>Eukaryota</taxon>
        <taxon>Metazoa</taxon>
        <taxon>Ecdysozoa</taxon>
        <taxon>Arthropoda</taxon>
        <taxon>Crustacea</taxon>
        <taxon>Multicrustacea</taxon>
        <taxon>Malacostraca</taxon>
        <taxon>Eumalacostraca</taxon>
        <taxon>Eucarida</taxon>
        <taxon>Decapoda</taxon>
        <taxon>Pleocyemata</taxon>
        <taxon>Brachyura</taxon>
        <taxon>Eubrachyura</taxon>
        <taxon>Portunoidea</taxon>
        <taxon>Portunidae</taxon>
        <taxon>Portuninae</taxon>
        <taxon>Portunus</taxon>
    </lineage>
</organism>
<evidence type="ECO:0000313" key="3">
    <source>
        <dbReference type="Proteomes" id="UP000324222"/>
    </source>
</evidence>
<dbReference type="EMBL" id="VSRR010025183">
    <property type="protein sequence ID" value="MPC66734.1"/>
    <property type="molecule type" value="Genomic_DNA"/>
</dbReference>
<proteinExistence type="predicted"/>
<name>A0A5B7HDK4_PORTR</name>
<gene>
    <name evidence="2" type="ORF">E2C01_060886</name>
</gene>
<feature type="region of interest" description="Disordered" evidence="1">
    <location>
        <begin position="1"/>
        <end position="42"/>
    </location>
</feature>
<keyword evidence="3" id="KW-1185">Reference proteome</keyword>
<comment type="caution">
    <text evidence="2">The sequence shown here is derived from an EMBL/GenBank/DDBJ whole genome shotgun (WGS) entry which is preliminary data.</text>
</comment>
<protein>
    <submittedName>
        <fullName evidence="2">Uncharacterized protein</fullName>
    </submittedName>
</protein>
<feature type="compositionally biased region" description="Basic and acidic residues" evidence="1">
    <location>
        <begin position="1"/>
        <end position="12"/>
    </location>
</feature>
<reference evidence="2 3" key="1">
    <citation type="submission" date="2019-05" db="EMBL/GenBank/DDBJ databases">
        <title>Another draft genome of Portunus trituberculatus and its Hox gene families provides insights of decapod evolution.</title>
        <authorList>
            <person name="Jeong J.-H."/>
            <person name="Song I."/>
            <person name="Kim S."/>
            <person name="Choi T."/>
            <person name="Kim D."/>
            <person name="Ryu S."/>
            <person name="Kim W."/>
        </authorList>
    </citation>
    <scope>NUCLEOTIDE SEQUENCE [LARGE SCALE GENOMIC DNA]</scope>
    <source>
        <tissue evidence="2">Muscle</tissue>
    </source>
</reference>
<dbReference type="AlphaFoldDB" id="A0A5B7HDK4"/>
<evidence type="ECO:0000256" key="1">
    <source>
        <dbReference type="SAM" id="MobiDB-lite"/>
    </source>
</evidence>
<evidence type="ECO:0000313" key="2">
    <source>
        <dbReference type="EMBL" id="MPC66734.1"/>
    </source>
</evidence>
<sequence>MVWVNKVEEHSGGQRTVRGRGDVTQQTSTDHAAARHSTLQSRDVIYTSQPRSLLLRGLLHNTHAPAPC</sequence>